<dbReference type="Gene3D" id="3.30.9.10">
    <property type="entry name" value="D-Amino Acid Oxidase, subunit A, domain 2"/>
    <property type="match status" value="1"/>
</dbReference>
<evidence type="ECO:0000256" key="1">
    <source>
        <dbReference type="ARBA" id="ARBA00023002"/>
    </source>
</evidence>
<dbReference type="InterPro" id="IPR036188">
    <property type="entry name" value="FAD/NAD-bd_sf"/>
</dbReference>
<dbReference type="GO" id="GO:0016491">
    <property type="term" value="F:oxidoreductase activity"/>
    <property type="evidence" value="ECO:0007669"/>
    <property type="project" value="UniProtKB-KW"/>
</dbReference>
<dbReference type="Gene3D" id="3.50.50.60">
    <property type="entry name" value="FAD/NAD(P)-binding domain"/>
    <property type="match status" value="1"/>
</dbReference>
<evidence type="ECO:0000259" key="2">
    <source>
        <dbReference type="Pfam" id="PF01266"/>
    </source>
</evidence>
<dbReference type="SUPFAM" id="SSF51905">
    <property type="entry name" value="FAD/NAD(P)-binding domain"/>
    <property type="match status" value="1"/>
</dbReference>
<dbReference type="EMBL" id="VZPB01000034">
    <property type="protein sequence ID" value="KAB0579957.1"/>
    <property type="molecule type" value="Genomic_DNA"/>
</dbReference>
<reference evidence="3 4" key="1">
    <citation type="submission" date="2019-09" db="EMBL/GenBank/DDBJ databases">
        <title>Draft genome sequences of 48 bacterial type strains from the CCUG.</title>
        <authorList>
            <person name="Tunovic T."/>
            <person name="Pineiro-Iglesias B."/>
            <person name="Unosson C."/>
            <person name="Inganas E."/>
            <person name="Ohlen M."/>
            <person name="Cardew S."/>
            <person name="Jensie-Markopoulos S."/>
            <person name="Salva-Serra F."/>
            <person name="Jaen-Luchoro D."/>
            <person name="Karlsson R."/>
            <person name="Svensson-Stadler L."/>
            <person name="Chun J."/>
            <person name="Moore E."/>
        </authorList>
    </citation>
    <scope>NUCLEOTIDE SEQUENCE [LARGE SCALE GENOMIC DNA]</scope>
    <source>
        <strain evidence="3 4">CCUG 30977</strain>
    </source>
</reference>
<dbReference type="PANTHER" id="PTHR13847:SF289">
    <property type="entry name" value="GLYCINE OXIDASE"/>
    <property type="match status" value="1"/>
</dbReference>
<dbReference type="PANTHER" id="PTHR13847">
    <property type="entry name" value="SARCOSINE DEHYDROGENASE-RELATED"/>
    <property type="match status" value="1"/>
</dbReference>
<dbReference type="InterPro" id="IPR006076">
    <property type="entry name" value="FAD-dep_OxRdtase"/>
</dbReference>
<dbReference type="OrthoDB" id="18526at2"/>
<evidence type="ECO:0000313" key="4">
    <source>
        <dbReference type="Proteomes" id="UP000430120"/>
    </source>
</evidence>
<evidence type="ECO:0000313" key="3">
    <source>
        <dbReference type="EMBL" id="KAB0579957.1"/>
    </source>
</evidence>
<dbReference type="AlphaFoldDB" id="A0A643FAG5"/>
<proteinExistence type="predicted"/>
<organism evidence="3 4">
    <name type="scientific">Ideonella dechloratans</name>
    <dbReference type="NCBI Taxonomy" id="36863"/>
    <lineage>
        <taxon>Bacteria</taxon>
        <taxon>Pseudomonadati</taxon>
        <taxon>Pseudomonadota</taxon>
        <taxon>Betaproteobacteria</taxon>
        <taxon>Burkholderiales</taxon>
        <taxon>Sphaerotilaceae</taxon>
        <taxon>Ideonella</taxon>
    </lineage>
</organism>
<keyword evidence="1" id="KW-0560">Oxidoreductase</keyword>
<keyword evidence="4" id="KW-1185">Reference proteome</keyword>
<gene>
    <name evidence="3" type="ORF">F7Q92_14005</name>
</gene>
<dbReference type="Pfam" id="PF01266">
    <property type="entry name" value="DAO"/>
    <property type="match status" value="1"/>
</dbReference>
<dbReference type="Proteomes" id="UP000430120">
    <property type="component" value="Unassembled WGS sequence"/>
</dbReference>
<dbReference type="GO" id="GO:0005737">
    <property type="term" value="C:cytoplasm"/>
    <property type="evidence" value="ECO:0007669"/>
    <property type="project" value="TreeGrafter"/>
</dbReference>
<comment type="caution">
    <text evidence="3">The sequence shown here is derived from an EMBL/GenBank/DDBJ whole genome shotgun (WGS) entry which is preliminary data.</text>
</comment>
<feature type="domain" description="FAD dependent oxidoreductase" evidence="2">
    <location>
        <begin position="3"/>
        <end position="385"/>
    </location>
</feature>
<dbReference type="RefSeq" id="WP_151124746.1">
    <property type="nucleotide sequence ID" value="NZ_CP088081.1"/>
</dbReference>
<sequence length="404" mass="44046">MHIGIVGAGFVGVCTALQLSLRGHRVEVFERRGGIATESSFAGAGVLCPTALPSLAQHPHWRRRSPWNAQARRQARARRQADWLARQQVLARLFELGEHWLEQLEAEHRLECEQTRGWLVLRPDERSLRQSDADAAHLTSLGLPHQILGPDELASAEPALASARPAAGGLWLPQIRVVNTRQLAQQLRLLAQQTGTRFHLNTEVEDIDPRHPTWLSHGGPGAGPRQETRFDAVVLCTGTASIPWLRAQGLRLPLQAAPGCSLTAPLHLPEAMPDPAPRGAITDAQTGLTLSRMGERVRITDPWADLSPNGRPAIQTQRRMYATLERWFPEAGHGNPAQAWQGTRAKLPDDAPVLGPSPWPGLWLNLGHGDQGSALAGGCAQLLANALEGRPALEGQDLLGCTRW</sequence>
<name>A0A643FAG5_IDEDE</name>
<protein>
    <submittedName>
        <fullName evidence="3">FAD-dependent oxidoreductase</fullName>
    </submittedName>
</protein>
<accession>A0A643FAG5</accession>